<evidence type="ECO:0000313" key="3">
    <source>
        <dbReference type="Proteomes" id="UP001500804"/>
    </source>
</evidence>
<keyword evidence="3" id="KW-1185">Reference proteome</keyword>
<accession>A0ABP9P6T9</accession>
<sequence length="169" mass="18065">MTRQYREIAFRDELLADGSVRRAYADGRNEWRHRAPGPVVTWRDDRGRSGVDEQLGGRIIKRRIDPDTVLYGRDIGYGRTTWTDGTMTVNQTSLGGRAGLIIAGIGAAGLLPAIVDPPLALTSEEEEALRQQQAQQASSGGGDTGGGSGDTSSDDDWVDANDGADGDFG</sequence>
<evidence type="ECO:0000256" key="1">
    <source>
        <dbReference type="SAM" id="MobiDB-lite"/>
    </source>
</evidence>
<organism evidence="2 3">
    <name type="scientific">Pseudonocardia adelaidensis</name>
    <dbReference type="NCBI Taxonomy" id="648754"/>
    <lineage>
        <taxon>Bacteria</taxon>
        <taxon>Bacillati</taxon>
        <taxon>Actinomycetota</taxon>
        <taxon>Actinomycetes</taxon>
        <taxon>Pseudonocardiales</taxon>
        <taxon>Pseudonocardiaceae</taxon>
        <taxon>Pseudonocardia</taxon>
    </lineage>
</organism>
<feature type="compositionally biased region" description="Acidic residues" evidence="1">
    <location>
        <begin position="152"/>
        <end position="169"/>
    </location>
</feature>
<feature type="compositionally biased region" description="Gly residues" evidence="1">
    <location>
        <begin position="139"/>
        <end position="149"/>
    </location>
</feature>
<evidence type="ECO:0000313" key="2">
    <source>
        <dbReference type="EMBL" id="GAA5141740.1"/>
    </source>
</evidence>
<name>A0ABP9P6T9_9PSEU</name>
<gene>
    <name evidence="2" type="ORF">GCM10023320_81130</name>
</gene>
<proteinExistence type="predicted"/>
<dbReference type="Proteomes" id="UP001500804">
    <property type="component" value="Unassembled WGS sequence"/>
</dbReference>
<feature type="region of interest" description="Disordered" evidence="1">
    <location>
        <begin position="122"/>
        <end position="169"/>
    </location>
</feature>
<reference evidence="3" key="1">
    <citation type="journal article" date="2019" name="Int. J. Syst. Evol. Microbiol.">
        <title>The Global Catalogue of Microorganisms (GCM) 10K type strain sequencing project: providing services to taxonomists for standard genome sequencing and annotation.</title>
        <authorList>
            <consortium name="The Broad Institute Genomics Platform"/>
            <consortium name="The Broad Institute Genome Sequencing Center for Infectious Disease"/>
            <person name="Wu L."/>
            <person name="Ma J."/>
        </authorList>
    </citation>
    <scope>NUCLEOTIDE SEQUENCE [LARGE SCALE GENOMIC DNA]</scope>
    <source>
        <strain evidence="3">JCM 18302</strain>
    </source>
</reference>
<dbReference type="EMBL" id="BAABJO010000055">
    <property type="protein sequence ID" value="GAA5141740.1"/>
    <property type="molecule type" value="Genomic_DNA"/>
</dbReference>
<comment type="caution">
    <text evidence="2">The sequence shown here is derived from an EMBL/GenBank/DDBJ whole genome shotgun (WGS) entry which is preliminary data.</text>
</comment>
<dbReference type="RefSeq" id="WP_345613113.1">
    <property type="nucleotide sequence ID" value="NZ_BAABJO010000055.1"/>
</dbReference>
<protein>
    <submittedName>
        <fullName evidence="2">Uncharacterized protein</fullName>
    </submittedName>
</protein>